<organism evidence="1 2">
    <name type="scientific">Lactococcus lactis subsp. lactis</name>
    <name type="common">Streptococcus lactis</name>
    <dbReference type="NCBI Taxonomy" id="1360"/>
    <lineage>
        <taxon>Bacteria</taxon>
        <taxon>Bacillati</taxon>
        <taxon>Bacillota</taxon>
        <taxon>Bacilli</taxon>
        <taxon>Lactobacillales</taxon>
        <taxon>Streptococcaceae</taxon>
        <taxon>Lactococcus</taxon>
    </lineage>
</organism>
<evidence type="ECO:0000313" key="1">
    <source>
        <dbReference type="EMBL" id="AWN66004.1"/>
    </source>
</evidence>
<dbReference type="Proteomes" id="UP000245919">
    <property type="component" value="Chromosome"/>
</dbReference>
<sequence length="194" mass="21061">MKTQVESETNLKAGGYEINPTTKIPRDALVAFREATSEIYGAGYKALILVGSQVVQGVNYKFIAQSTSTTRTPIKTLVEMEIYKPLTGRSIIKRGSIKDLVSDATGLGAWRIVAAIDSYPQKVASALNDLFSSIDGVGYSPLMYAAQQQVSGVNHMVYCKQTKLTNPVSYGLASVILYENLEGKIIIQSVTTIE</sequence>
<protein>
    <submittedName>
        <fullName evidence="1">Uncharacterized protein</fullName>
    </submittedName>
</protein>
<name>A0A2Z3KK69_LACLL</name>
<evidence type="ECO:0000313" key="2">
    <source>
        <dbReference type="Proteomes" id="UP000245919"/>
    </source>
</evidence>
<dbReference type="RefSeq" id="WP_109991024.1">
    <property type="nucleotide sequence ID" value="NZ_CP028160.1"/>
</dbReference>
<gene>
    <name evidence="1" type="ORF">LL14B4_07385</name>
</gene>
<accession>A0A2Z3KK69</accession>
<reference evidence="1 2" key="1">
    <citation type="submission" date="2018-03" db="EMBL/GenBank/DDBJ databases">
        <title>Genome sequence of Lactococcus lactis strain 14B4 from almond drupe.</title>
        <authorList>
            <person name="Tran T.D."/>
            <person name="McGarvey J.A."/>
            <person name="Huynh S."/>
            <person name="Parker C.T."/>
        </authorList>
    </citation>
    <scope>NUCLEOTIDE SEQUENCE [LARGE SCALE GENOMIC DNA]</scope>
    <source>
        <strain evidence="1 2">14B4</strain>
    </source>
</reference>
<dbReference type="GeneID" id="89633606"/>
<dbReference type="EMBL" id="CP028160">
    <property type="protein sequence ID" value="AWN66004.1"/>
    <property type="molecule type" value="Genomic_DNA"/>
</dbReference>
<proteinExistence type="predicted"/>
<dbReference type="AlphaFoldDB" id="A0A2Z3KK69"/>